<name>A0A2H0V696_9BACT</name>
<dbReference type="Proteomes" id="UP000229901">
    <property type="component" value="Unassembled WGS sequence"/>
</dbReference>
<dbReference type="AlphaFoldDB" id="A0A2H0V696"/>
<sequence length="77" mass="8887">MSIFERIFNSKKLFRNFIIVVVVLFVLNLILTIILVVKVVTVQKSIDTYQAKEAQILNQIYGRTWTIQGSLEGKNTQ</sequence>
<organism evidence="2 3">
    <name type="scientific">Candidatus Falkowbacteria bacterium CG10_big_fil_rev_8_21_14_0_10_39_11</name>
    <dbReference type="NCBI Taxonomy" id="1974565"/>
    <lineage>
        <taxon>Bacteria</taxon>
        <taxon>Candidatus Falkowiibacteriota</taxon>
    </lineage>
</organism>
<protein>
    <submittedName>
        <fullName evidence="2">Uncharacterized protein</fullName>
    </submittedName>
</protein>
<proteinExistence type="predicted"/>
<reference evidence="3" key="1">
    <citation type="submission" date="2017-09" db="EMBL/GenBank/DDBJ databases">
        <title>Depth-based differentiation of microbial function through sediment-hosted aquifers and enrichment of novel symbionts in the deep terrestrial subsurface.</title>
        <authorList>
            <person name="Probst A.J."/>
            <person name="Ladd B."/>
            <person name="Jarett J.K."/>
            <person name="Geller-Mcgrath D.E."/>
            <person name="Sieber C.M.K."/>
            <person name="Emerson J.B."/>
            <person name="Anantharaman K."/>
            <person name="Thomas B.C."/>
            <person name="Malmstrom R."/>
            <person name="Stieglmeier M."/>
            <person name="Klingl A."/>
            <person name="Woyke T."/>
            <person name="Ryan C.M."/>
            <person name="Banfield J.F."/>
        </authorList>
    </citation>
    <scope>NUCLEOTIDE SEQUENCE [LARGE SCALE GENOMIC DNA]</scope>
</reference>
<gene>
    <name evidence="2" type="ORF">COT97_00375</name>
</gene>
<accession>A0A2H0V696</accession>
<keyword evidence="1" id="KW-0472">Membrane</keyword>
<evidence type="ECO:0000313" key="2">
    <source>
        <dbReference type="EMBL" id="PIR94593.1"/>
    </source>
</evidence>
<evidence type="ECO:0000256" key="1">
    <source>
        <dbReference type="SAM" id="Phobius"/>
    </source>
</evidence>
<feature type="transmembrane region" description="Helical" evidence="1">
    <location>
        <begin position="17"/>
        <end position="37"/>
    </location>
</feature>
<evidence type="ECO:0000313" key="3">
    <source>
        <dbReference type="Proteomes" id="UP000229901"/>
    </source>
</evidence>
<keyword evidence="1" id="KW-1133">Transmembrane helix</keyword>
<keyword evidence="1" id="KW-0812">Transmembrane</keyword>
<dbReference type="EMBL" id="PFAP01000002">
    <property type="protein sequence ID" value="PIR94593.1"/>
    <property type="molecule type" value="Genomic_DNA"/>
</dbReference>
<comment type="caution">
    <text evidence="2">The sequence shown here is derived from an EMBL/GenBank/DDBJ whole genome shotgun (WGS) entry which is preliminary data.</text>
</comment>